<proteinExistence type="predicted"/>
<evidence type="ECO:0000313" key="2">
    <source>
        <dbReference type="Proteomes" id="UP000288859"/>
    </source>
</evidence>
<dbReference type="OrthoDB" id="4118642at2759"/>
<accession>A0A438MZ25</accession>
<sequence length="505" mass="58460">MTSVRSLLHKEITYEEAKDCRSNILLQLRYPQERRKLYQRIYKHRPSIQERIAHHLGLHSPSVCRVEDPLTWRYGSFNLCVPVTVENGKRLIIRFPLPYRVGDNTHPGNSDEKLRCEAATYTLFQETCPDVRVPHLYGFALSTGQTFTAVQHLPLLTRLMYSIRRRLRSWLGYPVPSNYVQHPTGTSNALGGYLLLEYIDERDGQMLSTTWEAGRANPKLRQNLYRGISRIQLSLAQQIFPKIGSLTIDGEGFARLENRPLTMDIQMSENEGIPVPIPRSRTYSTVDSYVNDVLRCHDNRLSYQPNAAQSASDCAAQMSALALMRTVRPAFFEADDSRGPFSPCLTDFHQSNLIVDSEWNLKALLDLEWTAVLPSAFIQPPIWLTDELGDMITTETYNTQREEFMESLKLEEVSLQPSRLISSAMNRNWESGTFWYILALQNPTALLDFFYHRLQPLFCKEHQGDPELYYKTYPYWTRNATDFITLKVKHRMEFEAELQRAFTHS</sequence>
<gene>
    <name evidence="1" type="ORF">B0A52_08049</name>
</gene>
<dbReference type="Proteomes" id="UP000288859">
    <property type="component" value="Unassembled WGS sequence"/>
</dbReference>
<evidence type="ECO:0000313" key="1">
    <source>
        <dbReference type="EMBL" id="RVX68982.1"/>
    </source>
</evidence>
<name>A0A438MZ25_EXOME</name>
<evidence type="ECO:0008006" key="3">
    <source>
        <dbReference type="Google" id="ProtNLM"/>
    </source>
</evidence>
<dbReference type="PANTHER" id="PTHR21310">
    <property type="entry name" value="AMINOGLYCOSIDE PHOSPHOTRANSFERASE-RELATED-RELATED"/>
    <property type="match status" value="1"/>
</dbReference>
<comment type="caution">
    <text evidence="1">The sequence shown here is derived from an EMBL/GenBank/DDBJ whole genome shotgun (WGS) entry which is preliminary data.</text>
</comment>
<dbReference type="PANTHER" id="PTHR21310:SF37">
    <property type="entry name" value="AMINOGLYCOSIDE PHOSPHOTRANSFERASE DOMAIN-CONTAINING PROTEIN"/>
    <property type="match status" value="1"/>
</dbReference>
<reference evidence="1 2" key="1">
    <citation type="submission" date="2017-03" db="EMBL/GenBank/DDBJ databases">
        <title>Genomes of endolithic fungi from Antarctica.</title>
        <authorList>
            <person name="Coleine C."/>
            <person name="Masonjones S."/>
            <person name="Stajich J.E."/>
        </authorList>
    </citation>
    <scope>NUCLEOTIDE SEQUENCE [LARGE SCALE GENOMIC DNA]</scope>
    <source>
        <strain evidence="1 2">CCFEE 6314</strain>
    </source>
</reference>
<dbReference type="AlphaFoldDB" id="A0A438MZ25"/>
<dbReference type="SUPFAM" id="SSF56112">
    <property type="entry name" value="Protein kinase-like (PK-like)"/>
    <property type="match status" value="1"/>
</dbReference>
<dbReference type="InterPro" id="IPR011009">
    <property type="entry name" value="Kinase-like_dom_sf"/>
</dbReference>
<dbReference type="InterPro" id="IPR051678">
    <property type="entry name" value="AGP_Transferase"/>
</dbReference>
<organism evidence="1 2">
    <name type="scientific">Exophiala mesophila</name>
    <name type="common">Black yeast-like fungus</name>
    <dbReference type="NCBI Taxonomy" id="212818"/>
    <lineage>
        <taxon>Eukaryota</taxon>
        <taxon>Fungi</taxon>
        <taxon>Dikarya</taxon>
        <taxon>Ascomycota</taxon>
        <taxon>Pezizomycotina</taxon>
        <taxon>Eurotiomycetes</taxon>
        <taxon>Chaetothyriomycetidae</taxon>
        <taxon>Chaetothyriales</taxon>
        <taxon>Herpotrichiellaceae</taxon>
        <taxon>Exophiala</taxon>
    </lineage>
</organism>
<protein>
    <recommendedName>
        <fullName evidence="3">Aminoglycoside phosphotransferase domain-containing protein</fullName>
    </recommendedName>
</protein>
<dbReference type="VEuPathDB" id="FungiDB:PV10_02357"/>
<dbReference type="EMBL" id="NAJM01000033">
    <property type="protein sequence ID" value="RVX68982.1"/>
    <property type="molecule type" value="Genomic_DNA"/>
</dbReference>